<evidence type="ECO:0000259" key="8">
    <source>
        <dbReference type="Pfam" id="PF14372"/>
    </source>
</evidence>
<evidence type="ECO:0000256" key="2">
    <source>
        <dbReference type="ARBA" id="ARBA00022723"/>
    </source>
</evidence>
<keyword evidence="5" id="KW-0238">DNA-binding</keyword>
<feature type="domain" description="hAT-like transposase RNase-H fold" evidence="8">
    <location>
        <begin position="181"/>
        <end position="275"/>
    </location>
</feature>
<reference evidence="9 10" key="1">
    <citation type="journal article" date="2023" name="G3 (Bethesda)">
        <title>A chromosome-length genome assembly and annotation of blackberry (Rubus argutus, cv. 'Hillquist').</title>
        <authorList>
            <person name="Bruna T."/>
            <person name="Aryal R."/>
            <person name="Dudchenko O."/>
            <person name="Sargent D.J."/>
            <person name="Mead D."/>
            <person name="Buti M."/>
            <person name="Cavallini A."/>
            <person name="Hytonen T."/>
            <person name="Andres J."/>
            <person name="Pham M."/>
            <person name="Weisz D."/>
            <person name="Mascagni F."/>
            <person name="Usai G."/>
            <person name="Natali L."/>
            <person name="Bassil N."/>
            <person name="Fernandez G.E."/>
            <person name="Lomsadze A."/>
            <person name="Armour M."/>
            <person name="Olukolu B."/>
            <person name="Poorten T."/>
            <person name="Britton C."/>
            <person name="Davik J."/>
            <person name="Ashrafi H."/>
            <person name="Aiden E.L."/>
            <person name="Borodovsky M."/>
            <person name="Worthington M."/>
        </authorList>
    </citation>
    <scope>NUCLEOTIDE SEQUENCE [LARGE SCALE GENOMIC DNA]</scope>
    <source>
        <strain evidence="9">PI 553951</strain>
    </source>
</reference>
<protein>
    <recommendedName>
        <fullName evidence="8">hAT-like transposase RNase-H fold domain-containing protein</fullName>
    </recommendedName>
</protein>
<dbReference type="GO" id="GO:0008270">
    <property type="term" value="F:zinc ion binding"/>
    <property type="evidence" value="ECO:0007669"/>
    <property type="project" value="UniProtKB-KW"/>
</dbReference>
<dbReference type="AlphaFoldDB" id="A0AAW1XUF0"/>
<feature type="region of interest" description="Disordered" evidence="7">
    <location>
        <begin position="151"/>
        <end position="172"/>
    </location>
</feature>
<evidence type="ECO:0000256" key="5">
    <source>
        <dbReference type="ARBA" id="ARBA00023125"/>
    </source>
</evidence>
<dbReference type="Pfam" id="PF14372">
    <property type="entry name" value="hAT-like_RNase-H"/>
    <property type="match status" value="1"/>
</dbReference>
<evidence type="ECO:0000313" key="10">
    <source>
        <dbReference type="Proteomes" id="UP001457282"/>
    </source>
</evidence>
<evidence type="ECO:0000256" key="4">
    <source>
        <dbReference type="ARBA" id="ARBA00022833"/>
    </source>
</evidence>
<dbReference type="Proteomes" id="UP001457282">
    <property type="component" value="Unassembled WGS sequence"/>
</dbReference>
<sequence>MCLVQWKIDKVLTISVDNASANKVAIDYLRKKLINWSIPPILGGKHLHVRCLAHVLNLIVRSGLNILDKSVASIRNAVKFVRSSPARLDLFKLCVEKEMLEIKRVCVLDVPTRWNSTFIMLETAIYLRKAFERMAEEEDRNYYGYFDEVEDEDEDEVEAETSKSRKRIGPPNDSDWEKRAFHDIVAINAEINALYVRPEMCDGSEAEKILVGMAVKMSAKFKKYFDSIDDVNQLLLVALVLDPRYKMRNFSHVCQRMLHLDEMAVREKTTKLKELLVSLTDLYASSIGSQTNQKKQATMWLLAVSP</sequence>
<gene>
    <name evidence="9" type="ORF">M0R45_016261</name>
</gene>
<evidence type="ECO:0000256" key="3">
    <source>
        <dbReference type="ARBA" id="ARBA00022771"/>
    </source>
</evidence>
<evidence type="ECO:0000256" key="1">
    <source>
        <dbReference type="ARBA" id="ARBA00004123"/>
    </source>
</evidence>
<dbReference type="GO" id="GO:0003677">
    <property type="term" value="F:DNA binding"/>
    <property type="evidence" value="ECO:0007669"/>
    <property type="project" value="UniProtKB-KW"/>
</dbReference>
<keyword evidence="10" id="KW-1185">Reference proteome</keyword>
<dbReference type="SUPFAM" id="SSF53098">
    <property type="entry name" value="Ribonuclease H-like"/>
    <property type="match status" value="1"/>
</dbReference>
<keyword evidence="2" id="KW-0479">Metal-binding</keyword>
<comment type="caution">
    <text evidence="9">The sequence shown here is derived from an EMBL/GenBank/DDBJ whole genome shotgun (WGS) entry which is preliminary data.</text>
</comment>
<keyword evidence="3" id="KW-0863">Zinc-finger</keyword>
<name>A0AAW1XUF0_RUBAR</name>
<evidence type="ECO:0000313" key="9">
    <source>
        <dbReference type="EMBL" id="KAK9939569.1"/>
    </source>
</evidence>
<evidence type="ECO:0000256" key="6">
    <source>
        <dbReference type="ARBA" id="ARBA00023242"/>
    </source>
</evidence>
<organism evidence="9 10">
    <name type="scientific">Rubus argutus</name>
    <name type="common">Southern blackberry</name>
    <dbReference type="NCBI Taxonomy" id="59490"/>
    <lineage>
        <taxon>Eukaryota</taxon>
        <taxon>Viridiplantae</taxon>
        <taxon>Streptophyta</taxon>
        <taxon>Embryophyta</taxon>
        <taxon>Tracheophyta</taxon>
        <taxon>Spermatophyta</taxon>
        <taxon>Magnoliopsida</taxon>
        <taxon>eudicotyledons</taxon>
        <taxon>Gunneridae</taxon>
        <taxon>Pentapetalae</taxon>
        <taxon>rosids</taxon>
        <taxon>fabids</taxon>
        <taxon>Rosales</taxon>
        <taxon>Rosaceae</taxon>
        <taxon>Rosoideae</taxon>
        <taxon>Rosoideae incertae sedis</taxon>
        <taxon>Rubus</taxon>
    </lineage>
</organism>
<keyword evidence="6" id="KW-0539">Nucleus</keyword>
<proteinExistence type="predicted"/>
<dbReference type="InterPro" id="IPR052035">
    <property type="entry name" value="ZnF_BED_domain_contain"/>
</dbReference>
<dbReference type="GO" id="GO:0005634">
    <property type="term" value="C:nucleus"/>
    <property type="evidence" value="ECO:0007669"/>
    <property type="project" value="UniProtKB-SubCell"/>
</dbReference>
<evidence type="ECO:0000256" key="7">
    <source>
        <dbReference type="SAM" id="MobiDB-lite"/>
    </source>
</evidence>
<dbReference type="EMBL" id="JBEDUW010000003">
    <property type="protein sequence ID" value="KAK9939569.1"/>
    <property type="molecule type" value="Genomic_DNA"/>
</dbReference>
<dbReference type="PANTHER" id="PTHR46481:SF10">
    <property type="entry name" value="ZINC FINGER BED DOMAIN-CONTAINING PROTEIN 39"/>
    <property type="match status" value="1"/>
</dbReference>
<comment type="subcellular location">
    <subcellularLocation>
        <location evidence="1">Nucleus</location>
    </subcellularLocation>
</comment>
<dbReference type="InterPro" id="IPR012337">
    <property type="entry name" value="RNaseH-like_sf"/>
</dbReference>
<keyword evidence="4" id="KW-0862">Zinc</keyword>
<accession>A0AAW1XUF0</accession>
<dbReference type="PANTHER" id="PTHR46481">
    <property type="entry name" value="ZINC FINGER BED DOMAIN-CONTAINING PROTEIN 4"/>
    <property type="match status" value="1"/>
</dbReference>
<dbReference type="InterPro" id="IPR025525">
    <property type="entry name" value="hAT-like_transposase_RNase-H"/>
</dbReference>